<dbReference type="InterPro" id="IPR050400">
    <property type="entry name" value="Bact_Cytoskel_RodZ"/>
</dbReference>
<keyword evidence="2" id="KW-1133">Transmembrane helix</keyword>
<dbReference type="GO" id="GO:0003677">
    <property type="term" value="F:DNA binding"/>
    <property type="evidence" value="ECO:0007669"/>
    <property type="project" value="InterPro"/>
</dbReference>
<accession>A0A2Z5TZ94</accession>
<feature type="region of interest" description="Disordered" evidence="1">
    <location>
        <begin position="160"/>
        <end position="179"/>
    </location>
</feature>
<dbReference type="OrthoDB" id="9797543at2"/>
<gene>
    <name evidence="3" type="ORF">SR187_10060</name>
</gene>
<feature type="compositionally biased region" description="Low complexity" evidence="1">
    <location>
        <begin position="166"/>
        <end position="179"/>
    </location>
</feature>
<dbReference type="EMBL" id="AP018400">
    <property type="protein sequence ID" value="BBA93612.1"/>
    <property type="molecule type" value="Genomic_DNA"/>
</dbReference>
<dbReference type="Pfam" id="PF13413">
    <property type="entry name" value="HTH_25"/>
    <property type="match status" value="1"/>
</dbReference>
<keyword evidence="2" id="KW-0812">Transmembrane</keyword>
<dbReference type="PANTHER" id="PTHR34475:SF1">
    <property type="entry name" value="CYTOSKELETON PROTEIN RODZ"/>
    <property type="match status" value="1"/>
</dbReference>
<dbReference type="GeneID" id="52230494"/>
<sequence>MRQKSIGEVLRTAREVRDWTLVDLQRMTKIQAKYLQALEYNDFDYIANEDDVTSILIAYAEALDLDADVLLEAYETNSLVKYYEYGEEEICSSELRRSYKDRKRKKKSYLPLIYLLLATSLIIIFVTYIVYSRLQNQANPTLQTTSYSVVGQAISKTSTDSEKSMAESTSSSSTVSSSSSMGNIAISGSGAHIVATITNVTYPLEIVVSVKNTTSWISLSGTPLAEGVVLSPDNPTVTTKIEKGVASANLVLGVVKGTEVTVGGQKIDMSALTSDTGTITFNFKQE</sequence>
<dbReference type="RefSeq" id="WP_120172432.1">
    <property type="nucleotide sequence ID" value="NZ_AP018400.1"/>
</dbReference>
<evidence type="ECO:0000313" key="4">
    <source>
        <dbReference type="Proteomes" id="UP000269331"/>
    </source>
</evidence>
<dbReference type="NCBIfam" id="NF041534">
    <property type="entry name" value="rodZ_Strepcoccus"/>
    <property type="match status" value="1"/>
</dbReference>
<protein>
    <submittedName>
        <fullName evidence="3">Helix-turn-helix domain-containing protein</fullName>
    </submittedName>
</protein>
<evidence type="ECO:0000313" key="3">
    <source>
        <dbReference type="EMBL" id="BBA93612.1"/>
    </source>
</evidence>
<dbReference type="PANTHER" id="PTHR34475">
    <property type="match status" value="1"/>
</dbReference>
<keyword evidence="2" id="KW-0472">Membrane</keyword>
<dbReference type="AlphaFoldDB" id="A0A2Z5TZ94"/>
<dbReference type="InterPro" id="IPR048211">
    <property type="entry name" value="RodZ-like"/>
</dbReference>
<dbReference type="SUPFAM" id="SSF47413">
    <property type="entry name" value="lambda repressor-like DNA-binding domains"/>
    <property type="match status" value="1"/>
</dbReference>
<dbReference type="InterPro" id="IPR010982">
    <property type="entry name" value="Lambda_DNA-bd_dom_sf"/>
</dbReference>
<feature type="transmembrane region" description="Helical" evidence="2">
    <location>
        <begin position="109"/>
        <end position="131"/>
    </location>
</feature>
<name>A0A2Z5TZ94_9STRE</name>
<evidence type="ECO:0000256" key="1">
    <source>
        <dbReference type="SAM" id="MobiDB-lite"/>
    </source>
</evidence>
<dbReference type="Gene3D" id="1.10.260.40">
    <property type="entry name" value="lambda repressor-like DNA-binding domains"/>
    <property type="match status" value="1"/>
</dbReference>
<reference evidence="3 4" key="1">
    <citation type="journal article" date="2018" name="Genome Biol. Evol.">
        <title>Complete Genome Sequence of Streptococcus ruminantium sp. nov. GUT-187T (=DSM 104980T =JCM 31869T), the Type Strain of S. ruminantium, and Comparison with Genome Sequences of Streptococcus suis Strains.</title>
        <authorList>
            <person name="Tohya M."/>
            <person name="Sekizaki T."/>
            <person name="Miyoshi-Akiyama T."/>
        </authorList>
    </citation>
    <scope>NUCLEOTIDE SEQUENCE [LARGE SCALE GENOMIC DNA]</scope>
    <source>
        <strain evidence="3 4">GUT187T</strain>
    </source>
</reference>
<dbReference type="KEGG" id="srq:SR187_10060"/>
<dbReference type="Proteomes" id="UP000269331">
    <property type="component" value="Chromosome"/>
</dbReference>
<evidence type="ECO:0000256" key="2">
    <source>
        <dbReference type="SAM" id="Phobius"/>
    </source>
</evidence>
<proteinExistence type="predicted"/>
<organism evidence="3 4">
    <name type="scientific">Streptococcus ruminantium</name>
    <dbReference type="NCBI Taxonomy" id="1917441"/>
    <lineage>
        <taxon>Bacteria</taxon>
        <taxon>Bacillati</taxon>
        <taxon>Bacillota</taxon>
        <taxon>Bacilli</taxon>
        <taxon>Lactobacillales</taxon>
        <taxon>Streptococcaceae</taxon>
        <taxon>Streptococcus</taxon>
    </lineage>
</organism>